<evidence type="ECO:0000313" key="6">
    <source>
        <dbReference type="Proteomes" id="UP000188879"/>
    </source>
</evidence>
<dbReference type="AlphaFoldDB" id="A0A1V2H998"/>
<dbReference type="Gene3D" id="1.10.3630.10">
    <property type="entry name" value="yeast vps74-n-term truncation variant domain like"/>
    <property type="match status" value="1"/>
</dbReference>
<dbReference type="RefSeq" id="WP_076955498.1">
    <property type="nucleotide sequence ID" value="NZ_MLCO01000005.1"/>
</dbReference>
<evidence type="ECO:0008006" key="7">
    <source>
        <dbReference type="Google" id="ProtNLM"/>
    </source>
</evidence>
<evidence type="ECO:0000256" key="2">
    <source>
        <dbReference type="ARBA" id="ARBA00023034"/>
    </source>
</evidence>
<keyword evidence="2" id="KW-0333">Golgi apparatus</keyword>
<dbReference type="GO" id="GO:0006890">
    <property type="term" value="P:retrograde vesicle-mediated transport, Golgi to endoplasmic reticulum"/>
    <property type="evidence" value="ECO:0007669"/>
    <property type="project" value="TreeGrafter"/>
</dbReference>
<keyword evidence="3" id="KW-0446">Lipid-binding</keyword>
<dbReference type="InterPro" id="IPR008628">
    <property type="entry name" value="GPP34-like"/>
</dbReference>
<dbReference type="PANTHER" id="PTHR12704:SF2">
    <property type="entry name" value="GOLGI PHOSPHOPROTEIN 3 HOMOLOG SAURON"/>
    <property type="match status" value="1"/>
</dbReference>
<accession>A0A1V2H998</accession>
<gene>
    <name evidence="5" type="ORF">BKE38_00960</name>
</gene>
<comment type="caution">
    <text evidence="5">The sequence shown here is derived from an EMBL/GenBank/DDBJ whole genome shotgun (WGS) entry which is preliminary data.</text>
</comment>
<keyword evidence="6" id="KW-1185">Reference proteome</keyword>
<dbReference type="GO" id="GO:0070273">
    <property type="term" value="F:phosphatidylinositol-4-phosphate binding"/>
    <property type="evidence" value="ECO:0007669"/>
    <property type="project" value="InterPro"/>
</dbReference>
<dbReference type="Proteomes" id="UP000188879">
    <property type="component" value="Unassembled WGS sequence"/>
</dbReference>
<keyword evidence="4" id="KW-0472">Membrane</keyword>
<protein>
    <recommendedName>
        <fullName evidence="7">GPP34 family phosphoprotein</fullName>
    </recommendedName>
</protein>
<name>A0A1V2H998_9PROT</name>
<proteinExistence type="predicted"/>
<dbReference type="GO" id="GO:0005829">
    <property type="term" value="C:cytosol"/>
    <property type="evidence" value="ECO:0007669"/>
    <property type="project" value="TreeGrafter"/>
</dbReference>
<organism evidence="5 6">
    <name type="scientific">Teichococcus deserti</name>
    <dbReference type="NCBI Taxonomy" id="1817963"/>
    <lineage>
        <taxon>Bacteria</taxon>
        <taxon>Pseudomonadati</taxon>
        <taxon>Pseudomonadota</taxon>
        <taxon>Alphaproteobacteria</taxon>
        <taxon>Acetobacterales</taxon>
        <taxon>Roseomonadaceae</taxon>
        <taxon>Roseomonas</taxon>
    </lineage>
</organism>
<dbReference type="GO" id="GO:0043001">
    <property type="term" value="P:Golgi to plasma membrane protein transport"/>
    <property type="evidence" value="ECO:0007669"/>
    <property type="project" value="TreeGrafter"/>
</dbReference>
<evidence type="ECO:0000256" key="3">
    <source>
        <dbReference type="ARBA" id="ARBA00023121"/>
    </source>
</evidence>
<dbReference type="OrthoDB" id="6237461at2"/>
<reference evidence="5 6" key="1">
    <citation type="submission" date="2016-10" db="EMBL/GenBank/DDBJ databases">
        <title>Draft Genome sequence of Roseomonas sp. strain M3.</title>
        <authorList>
            <person name="Subhash Y."/>
            <person name="Lee S."/>
        </authorList>
    </citation>
    <scope>NUCLEOTIDE SEQUENCE [LARGE SCALE GENOMIC DNA]</scope>
    <source>
        <strain evidence="5 6">M3</strain>
    </source>
</reference>
<evidence type="ECO:0000313" key="5">
    <source>
        <dbReference type="EMBL" id="ONG59037.1"/>
    </source>
</evidence>
<dbReference type="InterPro" id="IPR038261">
    <property type="entry name" value="GPP34-like_sf"/>
</dbReference>
<dbReference type="EMBL" id="MLCO01000005">
    <property type="protein sequence ID" value="ONG59037.1"/>
    <property type="molecule type" value="Genomic_DNA"/>
</dbReference>
<dbReference type="GO" id="GO:0007030">
    <property type="term" value="P:Golgi organization"/>
    <property type="evidence" value="ECO:0007669"/>
    <property type="project" value="TreeGrafter"/>
</dbReference>
<dbReference type="PANTHER" id="PTHR12704">
    <property type="entry name" value="TRANS-GOLGI PROTEIN GMX33"/>
    <property type="match status" value="1"/>
</dbReference>
<dbReference type="Pfam" id="PF05719">
    <property type="entry name" value="GPP34"/>
    <property type="match status" value="1"/>
</dbReference>
<comment type="subcellular location">
    <subcellularLocation>
        <location evidence="1">Golgi apparatus membrane</location>
        <topology evidence="1">Peripheral membrane protein</topology>
        <orientation evidence="1">Cytoplasmic side</orientation>
    </subcellularLocation>
</comment>
<evidence type="ECO:0000256" key="4">
    <source>
        <dbReference type="ARBA" id="ARBA00023136"/>
    </source>
</evidence>
<evidence type="ECO:0000256" key="1">
    <source>
        <dbReference type="ARBA" id="ARBA00004255"/>
    </source>
</evidence>
<sequence>MSLTMPEEILLLMLDDETGRLIDRAAPSGDYALAGAILAELALANRIDTDPKRLFVGDTRPTGDKVLDGVVQQIMAESEPHDSRWWIETLAKDADRYRDLYFDRLVQRGVLKLEEGRFLWFFAERRYPVISDKEEREVKARLMAVIFNDEIPDPRDSLLIGLTRAAGLFPLLLAPAELDRAQARIDQVANLEELNRTLSDAVRDIFTEVARYAPMM</sequence>
<dbReference type="GO" id="GO:0048194">
    <property type="term" value="P:Golgi vesicle budding"/>
    <property type="evidence" value="ECO:0007669"/>
    <property type="project" value="TreeGrafter"/>
</dbReference>
<dbReference type="GO" id="GO:0012505">
    <property type="term" value="C:endomembrane system"/>
    <property type="evidence" value="ECO:0007669"/>
    <property type="project" value="UniProtKB-ARBA"/>
</dbReference>